<organism evidence="1 2">
    <name type="scientific">Xenorhabdus bovienii str. oregonense</name>
    <dbReference type="NCBI Taxonomy" id="1398202"/>
    <lineage>
        <taxon>Bacteria</taxon>
        <taxon>Pseudomonadati</taxon>
        <taxon>Pseudomonadota</taxon>
        <taxon>Gammaproteobacteria</taxon>
        <taxon>Enterobacterales</taxon>
        <taxon>Morganellaceae</taxon>
        <taxon>Xenorhabdus</taxon>
    </lineage>
</organism>
<dbReference type="HOGENOM" id="CLU_3421291_0_0_6"/>
<dbReference type="AlphaFoldDB" id="A0A077P242"/>
<dbReference type="EMBL" id="CBSX010000059">
    <property type="protein sequence ID" value="CDH04879.1"/>
    <property type="molecule type" value="Genomic_DNA"/>
</dbReference>
<reference evidence="1" key="1">
    <citation type="submission" date="2013-07" db="EMBL/GenBank/DDBJ databases">
        <title>Sub-species coevolution in mutualistic symbiosis.</title>
        <authorList>
            <person name="Murfin K."/>
            <person name="Klassen J."/>
            <person name="Lee M."/>
            <person name="Forst S."/>
            <person name="Stock P."/>
            <person name="Goodrich-Blair H."/>
        </authorList>
    </citation>
    <scope>NUCLEOTIDE SEQUENCE [LARGE SCALE GENOMIC DNA]</scope>
    <source>
        <strain evidence="1">Oregonense</strain>
    </source>
</reference>
<accession>A0A077P242</accession>
<proteinExistence type="predicted"/>
<comment type="caution">
    <text evidence="1">The sequence shown here is derived from an EMBL/GenBank/DDBJ whole genome shotgun (WGS) entry which is preliminary data.</text>
</comment>
<evidence type="ECO:0000313" key="2">
    <source>
        <dbReference type="Proteomes" id="UP000028483"/>
    </source>
</evidence>
<evidence type="ECO:0000313" key="1">
    <source>
        <dbReference type="EMBL" id="CDH04879.1"/>
    </source>
</evidence>
<gene>
    <name evidence="1" type="ORF">XBO1_1510008</name>
</gene>
<name>A0A077P242_XENBV</name>
<dbReference type="Proteomes" id="UP000028483">
    <property type="component" value="Unassembled WGS sequence"/>
</dbReference>
<sequence>MQKTPGSNGYKVSKLAVAIQTDGS</sequence>
<protein>
    <submittedName>
        <fullName evidence="1">Uncharacterized protein</fullName>
    </submittedName>
</protein>